<protein>
    <submittedName>
        <fullName evidence="1">Uncharacterized protein</fullName>
    </submittedName>
</protein>
<reference evidence="1" key="1">
    <citation type="submission" date="2022-08" db="UniProtKB">
        <authorList>
            <consortium name="EnsemblMetazoa"/>
        </authorList>
    </citation>
    <scope>IDENTIFICATION</scope>
</reference>
<organism evidence="1">
    <name type="scientific">Anopheles coluzzii</name>
    <name type="common">African malaria mosquito</name>
    <dbReference type="NCBI Taxonomy" id="1518534"/>
    <lineage>
        <taxon>Eukaryota</taxon>
        <taxon>Metazoa</taxon>
        <taxon>Ecdysozoa</taxon>
        <taxon>Arthropoda</taxon>
        <taxon>Hexapoda</taxon>
        <taxon>Insecta</taxon>
        <taxon>Pterygota</taxon>
        <taxon>Neoptera</taxon>
        <taxon>Endopterygota</taxon>
        <taxon>Diptera</taxon>
        <taxon>Nematocera</taxon>
        <taxon>Culicoidea</taxon>
        <taxon>Culicidae</taxon>
        <taxon>Anophelinae</taxon>
        <taxon>Anopheles</taxon>
    </lineage>
</organism>
<dbReference type="Proteomes" id="UP000075882">
    <property type="component" value="Unassembled WGS sequence"/>
</dbReference>
<evidence type="ECO:0000313" key="1">
    <source>
        <dbReference type="EnsemblMetazoa" id="ACOM035876-PA.1"/>
    </source>
</evidence>
<dbReference type="AlphaFoldDB" id="A0A8W7PQA4"/>
<name>A0A8W7PQA4_ANOCL</name>
<accession>A0A8W7PQA4</accession>
<dbReference type="EnsemblMetazoa" id="ACOM035876-RA">
    <property type="protein sequence ID" value="ACOM035876-PA.1"/>
    <property type="gene ID" value="ACOM035876"/>
</dbReference>
<proteinExistence type="predicted"/>
<sequence>MLGSSLSCLVPLAVFSPITTLLIVLPYPPIGFSVSTGVSSVTSPSYTSFVSRMRSPIERRKFSISTSVFLISLLNTSEPTIGQNGTLLPSSWAIARAMAVLPVPGGPASSSARPDIFFDLIRSTTTPAASRASFCPTSPASIWNHSPFSSSPSPFTWLWAAMRWVFTNGATAKH</sequence>